<accession>A0A177BW84</accession>
<feature type="chain" id="PRO_5008057395" evidence="1">
    <location>
        <begin position="19"/>
        <end position="373"/>
    </location>
</feature>
<name>A0A177BW84_9PLEO</name>
<keyword evidence="1" id="KW-0732">Signal</keyword>
<keyword evidence="3" id="KW-1185">Reference proteome</keyword>
<reference evidence="2 3" key="1">
    <citation type="submission" date="2016-05" db="EMBL/GenBank/DDBJ databases">
        <title>Comparative analysis of secretome profiles of manganese(II)-oxidizing ascomycete fungi.</title>
        <authorList>
            <consortium name="DOE Joint Genome Institute"/>
            <person name="Zeiner C.A."/>
            <person name="Purvine S.O."/>
            <person name="Zink E.M."/>
            <person name="Wu S."/>
            <person name="Pasa-Tolic L."/>
            <person name="Chaput D.L."/>
            <person name="Haridas S."/>
            <person name="Grigoriev I.V."/>
            <person name="Santelli C.M."/>
            <person name="Hansel C.M."/>
        </authorList>
    </citation>
    <scope>NUCLEOTIDE SEQUENCE [LARGE SCALE GENOMIC DNA]</scope>
    <source>
        <strain evidence="2 3">AP3s5-JAC2a</strain>
    </source>
</reference>
<sequence>MLSCEPISALCLLSGVIAVPTSLSKRADNPDEAVVLAECDNGKSGTEFATQDRMHYFSDDYARRNDGASQDTVTTIHDPARHDGFSGQYHIGWTSGTEENPVSATFPEDGRQFKAWGLTSDGEPEAPISGTATFGGAEFKCYKPGSDNKPWTTQDGYSCAAAYVCTRADRWIRHTSVKFDDKIAQVGSKEASCSGSTPAPLDAKEVFSKFKDIADKSWNAESGIDIGGGCKMVFPTVNVPSAEGMPGYDTNTPQKMADIFVEHVGAKIEETRTHNERNCFLGGSQFGGGSYDHVIQEGVEYPHGGRFEITTAKQSDPKSLQVQMQVDFRVDCSCESDSGLLNTIRNSLGLVGWIHPAFGVVGAAIGLYDGATC</sequence>
<evidence type="ECO:0000256" key="1">
    <source>
        <dbReference type="SAM" id="SignalP"/>
    </source>
</evidence>
<proteinExistence type="predicted"/>
<dbReference type="OrthoDB" id="3774647at2759"/>
<organism evidence="2 3">
    <name type="scientific">Paraphaeosphaeria sporulosa</name>
    <dbReference type="NCBI Taxonomy" id="1460663"/>
    <lineage>
        <taxon>Eukaryota</taxon>
        <taxon>Fungi</taxon>
        <taxon>Dikarya</taxon>
        <taxon>Ascomycota</taxon>
        <taxon>Pezizomycotina</taxon>
        <taxon>Dothideomycetes</taxon>
        <taxon>Pleosporomycetidae</taxon>
        <taxon>Pleosporales</taxon>
        <taxon>Massarineae</taxon>
        <taxon>Didymosphaeriaceae</taxon>
        <taxon>Paraphaeosphaeria</taxon>
    </lineage>
</organism>
<protein>
    <submittedName>
        <fullName evidence="2">Uncharacterized protein</fullName>
    </submittedName>
</protein>
<dbReference type="GeneID" id="28765154"/>
<dbReference type="InParanoid" id="A0A177BW84"/>
<evidence type="ECO:0000313" key="3">
    <source>
        <dbReference type="Proteomes" id="UP000077069"/>
    </source>
</evidence>
<evidence type="ECO:0000313" key="2">
    <source>
        <dbReference type="EMBL" id="OAF98589.1"/>
    </source>
</evidence>
<gene>
    <name evidence="2" type="ORF">CC84DRAFT_1200484</name>
</gene>
<dbReference type="RefSeq" id="XP_018028955.1">
    <property type="nucleotide sequence ID" value="XM_018181668.1"/>
</dbReference>
<dbReference type="Proteomes" id="UP000077069">
    <property type="component" value="Unassembled WGS sequence"/>
</dbReference>
<dbReference type="EMBL" id="KV441566">
    <property type="protein sequence ID" value="OAF98589.1"/>
    <property type="molecule type" value="Genomic_DNA"/>
</dbReference>
<dbReference type="AlphaFoldDB" id="A0A177BW84"/>
<feature type="signal peptide" evidence="1">
    <location>
        <begin position="1"/>
        <end position="18"/>
    </location>
</feature>